<evidence type="ECO:0000256" key="4">
    <source>
        <dbReference type="ARBA" id="ARBA00022741"/>
    </source>
</evidence>
<keyword evidence="6" id="KW-0028">Amino-acid biosynthesis</keyword>
<dbReference type="InterPro" id="IPR051786">
    <property type="entry name" value="ASN_synthetase/amidase"/>
</dbReference>
<dbReference type="OrthoDB" id="9763290at2"/>
<sequence length="629" mass="72943">MSDFFVVLQLSSLISSEESQDDTSQSSQQMQNLGPISDPFFQNKYVKFAMPQSCGVNQEQTNQFYVSNDKSFAVIFTGQIDNAIELRKHLQESGYVFNSNSVSEMLLHLFVEYKARAFKKLRGRFAIAVWSQEEKTVYAARDRLGLQPLYYHITNESLYISSSKKLLNDNTSNTQLNRQALQYYFNFQYVPEPFTLDKRVNRLEAGHYLFHKYDEQVQIHRYWQPSFSHLFLQQDQWVKRIQDSLIESVSKQMKSDQRIGAFLSGGIDSSFIVSIAKQINPSIKTFSVGFEQEGFSEVDIAKQTAAELGIENYAKIITAEEYIKNLPQIIAQMDDPLADPSCVPLYFVAQEARKHVEVALSGEGADELFGGYRIYREPLSLKVFDYIPTKMKEMLHRLAQMMPEGVKGKSYLERGTIPLKDRYIGNAKMFENDELNSVLMHHDPNITYQQITEPLYQDVSTLHPVEQMQYVDLHTWLRGDILMKANQMLASHALELRTPFLADRVIDLAMGIPVNLKIAKGTTKYILREAAKGIVPEHVIDRKKLGFPVPIRHWLKNEMYDWAKQVINESETDELINKAYFIKLLDLHRQGKNDYSRKIWTAIIFMIWHRIFVKDDQIDHQLDEKRKIS</sequence>
<evidence type="ECO:0000256" key="1">
    <source>
        <dbReference type="ARBA" id="ARBA00005187"/>
    </source>
</evidence>
<evidence type="ECO:0000256" key="9">
    <source>
        <dbReference type="PIRSR" id="PIRSR001589-3"/>
    </source>
</evidence>
<dbReference type="SUPFAM" id="SSF52402">
    <property type="entry name" value="Adenine nucleotide alpha hydrolases-like"/>
    <property type="match status" value="1"/>
</dbReference>
<keyword evidence="12" id="KW-1185">Reference proteome</keyword>
<dbReference type="SUPFAM" id="SSF56235">
    <property type="entry name" value="N-terminal nucleophile aminohydrolases (Ntn hydrolases)"/>
    <property type="match status" value="1"/>
</dbReference>
<dbReference type="InterPro" id="IPR014729">
    <property type="entry name" value="Rossmann-like_a/b/a_fold"/>
</dbReference>
<dbReference type="InterPro" id="IPR033738">
    <property type="entry name" value="AsnB_N"/>
</dbReference>
<dbReference type="GO" id="GO:0006529">
    <property type="term" value="P:asparagine biosynthetic process"/>
    <property type="evidence" value="ECO:0007669"/>
    <property type="project" value="UniProtKB-KW"/>
</dbReference>
<dbReference type="PANTHER" id="PTHR43284">
    <property type="entry name" value="ASPARAGINE SYNTHETASE (GLUTAMINE-HYDROLYZING)"/>
    <property type="match status" value="1"/>
</dbReference>
<dbReference type="PANTHER" id="PTHR43284:SF1">
    <property type="entry name" value="ASPARAGINE SYNTHETASE"/>
    <property type="match status" value="1"/>
</dbReference>
<dbReference type="KEGG" id="axl:AXY_08560"/>
<name>K0J6Z2_AMPXN</name>
<evidence type="ECO:0000313" key="12">
    <source>
        <dbReference type="Proteomes" id="UP000006294"/>
    </source>
</evidence>
<evidence type="ECO:0000313" key="11">
    <source>
        <dbReference type="EMBL" id="BAM46988.1"/>
    </source>
</evidence>
<dbReference type="AlphaFoldDB" id="K0J6Z2"/>
<comment type="pathway">
    <text evidence="1">Amino-acid biosynthesis; L-asparagine biosynthesis; L-asparagine from L-aspartate (L-Gln route): step 1/1.</text>
</comment>
<dbReference type="RefSeq" id="WP_015009593.1">
    <property type="nucleotide sequence ID" value="NC_018704.1"/>
</dbReference>
<dbReference type="eggNOG" id="COG0367">
    <property type="taxonomic scope" value="Bacteria"/>
</dbReference>
<feature type="site" description="Important for beta-aspartyl-AMP intermediate formation" evidence="9">
    <location>
        <position position="363"/>
    </location>
</feature>
<dbReference type="Pfam" id="PF00733">
    <property type="entry name" value="Asn_synthase"/>
    <property type="match status" value="1"/>
</dbReference>
<keyword evidence="6" id="KW-0061">Asparagine biosynthesis</keyword>
<dbReference type="PROSITE" id="PS51278">
    <property type="entry name" value="GATASE_TYPE_2"/>
    <property type="match status" value="1"/>
</dbReference>
<dbReference type="GO" id="GO:0004066">
    <property type="term" value="F:asparagine synthase (glutamine-hydrolyzing) activity"/>
    <property type="evidence" value="ECO:0007669"/>
    <property type="project" value="UniProtKB-EC"/>
</dbReference>
<dbReference type="Pfam" id="PF13537">
    <property type="entry name" value="GATase_7"/>
    <property type="match status" value="1"/>
</dbReference>
<evidence type="ECO:0000256" key="6">
    <source>
        <dbReference type="ARBA" id="ARBA00022888"/>
    </source>
</evidence>
<dbReference type="GO" id="GO:0005524">
    <property type="term" value="F:ATP binding"/>
    <property type="evidence" value="ECO:0007669"/>
    <property type="project" value="UniProtKB-KW"/>
</dbReference>
<comment type="similarity">
    <text evidence="2">Belongs to the asparagine synthetase family.</text>
</comment>
<dbReference type="InterPro" id="IPR001962">
    <property type="entry name" value="Asn_synthase"/>
</dbReference>
<evidence type="ECO:0000259" key="10">
    <source>
        <dbReference type="PROSITE" id="PS51278"/>
    </source>
</evidence>
<dbReference type="PATRIC" id="fig|698758.3.peg.850"/>
<dbReference type="InterPro" id="IPR029055">
    <property type="entry name" value="Ntn_hydrolases_N"/>
</dbReference>
<reference evidence="11 12" key="1">
    <citation type="submission" date="2011-01" db="EMBL/GenBank/DDBJ databases">
        <title>Whole genome sequence of Amphibacillus xylinus NBRC 15112.</title>
        <authorList>
            <person name="Nakazawa H."/>
            <person name="Katano Y."/>
            <person name="Nakamura S."/>
            <person name="Sasagawa M."/>
            <person name="Fukada J."/>
            <person name="Arai T."/>
            <person name="Sasakura N."/>
            <person name="Mochizuki D."/>
            <person name="Hosoyama A."/>
            <person name="Harada K."/>
            <person name="Horikawa H."/>
            <person name="Kato Y."/>
            <person name="Harada T."/>
            <person name="Sasaki K."/>
            <person name="Sekiguchi M."/>
            <person name="Hodoyama M."/>
            <person name="Nishiko R."/>
            <person name="Narita H."/>
            <person name="Hanamaki A."/>
            <person name="Hata C."/>
            <person name="Konno Y."/>
            <person name="Niimura Y."/>
            <person name="Yamazaki S."/>
            <person name="Fujita N."/>
        </authorList>
    </citation>
    <scope>NUCLEOTIDE SEQUENCE [LARGE SCALE GENOMIC DNA]</scope>
    <source>
        <strain evidence="12">ATCC 51415 / DSM 6626 / JCM 7361 / LMG 17667 / NBRC 15112 / Ep01</strain>
    </source>
</reference>
<accession>K0J6Z2</accession>
<dbReference type="CDD" id="cd01991">
    <property type="entry name" value="Asn_synthase_B_C"/>
    <property type="match status" value="1"/>
</dbReference>
<organism evidence="11 12">
    <name type="scientific">Amphibacillus xylanus (strain ATCC 51415 / DSM 6626 / JCM 7361 / LMG 17667 / NBRC 15112 / Ep01)</name>
    <dbReference type="NCBI Taxonomy" id="698758"/>
    <lineage>
        <taxon>Bacteria</taxon>
        <taxon>Bacillati</taxon>
        <taxon>Bacillota</taxon>
        <taxon>Bacilli</taxon>
        <taxon>Bacillales</taxon>
        <taxon>Bacillaceae</taxon>
        <taxon>Amphibacillus</taxon>
    </lineage>
</organism>
<evidence type="ECO:0000256" key="8">
    <source>
        <dbReference type="ARBA" id="ARBA00048741"/>
    </source>
</evidence>
<keyword evidence="7" id="KW-0315">Glutamine amidotransferase</keyword>
<evidence type="ECO:0000256" key="5">
    <source>
        <dbReference type="ARBA" id="ARBA00022840"/>
    </source>
</evidence>
<gene>
    <name evidence="11" type="ordered locus">AXY_08560</name>
</gene>
<dbReference type="PIRSF" id="PIRSF001589">
    <property type="entry name" value="Asn_synthetase_glu-h"/>
    <property type="match status" value="1"/>
</dbReference>
<keyword evidence="4" id="KW-0547">Nucleotide-binding</keyword>
<dbReference type="InterPro" id="IPR017932">
    <property type="entry name" value="GATase_2_dom"/>
</dbReference>
<dbReference type="Proteomes" id="UP000006294">
    <property type="component" value="Chromosome"/>
</dbReference>
<dbReference type="HOGENOM" id="CLU_014658_3_0_9"/>
<comment type="catalytic activity">
    <reaction evidence="8">
        <text>L-aspartate + L-glutamine + ATP + H2O = L-asparagine + L-glutamate + AMP + diphosphate + H(+)</text>
        <dbReference type="Rhea" id="RHEA:12228"/>
        <dbReference type="ChEBI" id="CHEBI:15377"/>
        <dbReference type="ChEBI" id="CHEBI:15378"/>
        <dbReference type="ChEBI" id="CHEBI:29985"/>
        <dbReference type="ChEBI" id="CHEBI:29991"/>
        <dbReference type="ChEBI" id="CHEBI:30616"/>
        <dbReference type="ChEBI" id="CHEBI:33019"/>
        <dbReference type="ChEBI" id="CHEBI:58048"/>
        <dbReference type="ChEBI" id="CHEBI:58359"/>
        <dbReference type="ChEBI" id="CHEBI:456215"/>
        <dbReference type="EC" id="6.3.5.4"/>
    </reaction>
</comment>
<dbReference type="STRING" id="698758.AXY_08560"/>
<keyword evidence="5" id="KW-0067">ATP-binding</keyword>
<evidence type="ECO:0000256" key="3">
    <source>
        <dbReference type="ARBA" id="ARBA00012737"/>
    </source>
</evidence>
<dbReference type="NCBIfam" id="TIGR01536">
    <property type="entry name" value="asn_synth_AEB"/>
    <property type="match status" value="1"/>
</dbReference>
<dbReference type="Gene3D" id="3.40.50.620">
    <property type="entry name" value="HUPs"/>
    <property type="match status" value="1"/>
</dbReference>
<dbReference type="EC" id="6.3.5.4" evidence="3"/>
<dbReference type="InterPro" id="IPR006426">
    <property type="entry name" value="Asn_synth_AEB"/>
</dbReference>
<protein>
    <recommendedName>
        <fullName evidence="3">asparagine synthase (glutamine-hydrolyzing)</fullName>
        <ecNumber evidence="3">6.3.5.4</ecNumber>
    </recommendedName>
</protein>
<dbReference type="EMBL" id="AP012050">
    <property type="protein sequence ID" value="BAM46988.1"/>
    <property type="molecule type" value="Genomic_DNA"/>
</dbReference>
<dbReference type="CDD" id="cd00712">
    <property type="entry name" value="AsnB"/>
    <property type="match status" value="1"/>
</dbReference>
<proteinExistence type="inferred from homology"/>
<evidence type="ECO:0000256" key="7">
    <source>
        <dbReference type="ARBA" id="ARBA00022962"/>
    </source>
</evidence>
<dbReference type="GO" id="GO:0005829">
    <property type="term" value="C:cytosol"/>
    <property type="evidence" value="ECO:0007669"/>
    <property type="project" value="TreeGrafter"/>
</dbReference>
<dbReference type="Gene3D" id="3.60.20.10">
    <property type="entry name" value="Glutamine Phosphoribosylpyrophosphate, subunit 1, domain 1"/>
    <property type="match status" value="1"/>
</dbReference>
<evidence type="ECO:0000256" key="2">
    <source>
        <dbReference type="ARBA" id="ARBA00005752"/>
    </source>
</evidence>
<feature type="domain" description="Glutamine amidotransferase type-2" evidence="10">
    <location>
        <begin position="2"/>
        <end position="214"/>
    </location>
</feature>